<keyword evidence="5" id="KW-1185">Reference proteome</keyword>
<evidence type="ECO:0000313" key="5">
    <source>
        <dbReference type="Proteomes" id="UP000054321"/>
    </source>
</evidence>
<dbReference type="PROSITE" id="PS00463">
    <property type="entry name" value="ZN2_CY6_FUNGAL_1"/>
    <property type="match status" value="1"/>
</dbReference>
<dbReference type="Gene3D" id="4.10.240.10">
    <property type="entry name" value="Zn(2)-C6 fungal-type DNA-binding domain"/>
    <property type="match status" value="1"/>
</dbReference>
<dbReference type="SMART" id="SM00066">
    <property type="entry name" value="GAL4"/>
    <property type="match status" value="1"/>
</dbReference>
<dbReference type="Proteomes" id="UP000054321">
    <property type="component" value="Unassembled WGS sequence"/>
</dbReference>
<dbReference type="InterPro" id="IPR053181">
    <property type="entry name" value="EcdB-like_regulator"/>
</dbReference>
<feature type="region of interest" description="Disordered" evidence="2">
    <location>
        <begin position="1"/>
        <end position="39"/>
    </location>
</feature>
<evidence type="ECO:0000256" key="2">
    <source>
        <dbReference type="SAM" id="MobiDB-lite"/>
    </source>
</evidence>
<protein>
    <recommendedName>
        <fullName evidence="3">Zn(2)-C6 fungal-type domain-containing protein</fullName>
    </recommendedName>
</protein>
<evidence type="ECO:0000259" key="3">
    <source>
        <dbReference type="PROSITE" id="PS50048"/>
    </source>
</evidence>
<dbReference type="AlphaFoldDB" id="A0A0C3H019"/>
<organism evidence="4 5">
    <name type="scientific">Oidiodendron maius (strain Zn)</name>
    <dbReference type="NCBI Taxonomy" id="913774"/>
    <lineage>
        <taxon>Eukaryota</taxon>
        <taxon>Fungi</taxon>
        <taxon>Dikarya</taxon>
        <taxon>Ascomycota</taxon>
        <taxon>Pezizomycotina</taxon>
        <taxon>Leotiomycetes</taxon>
        <taxon>Leotiomycetes incertae sedis</taxon>
        <taxon>Myxotrichaceae</taxon>
        <taxon>Oidiodendron</taxon>
    </lineage>
</organism>
<accession>A0A0C3H019</accession>
<gene>
    <name evidence="4" type="ORF">OIDMADRAFT_32659</name>
</gene>
<sequence length="607" mass="67864">MESLPATPRPNIEPDAGASPEKRTHRLSHGQESIRPRKKNATACSVCRARKSKCDNQQPRCSYCQSIGATCDRSGSVVPPSPDVSGQAILDRIDRLEARLVGNRSWLESADARQNGSQEAPPTKVGRNCVLGSGNQSPITVEAVLSWPVLKEEYGPCLDIRDLMASSDNSCDDTSSPLAFGTLAASSLIDFELESCSHLVNNFFRYVHIKNPVLDEDEIRSWVREISLNGVGWDARSCLVLIVCALGAISAPFSTEDSENPVEISKLSADRRAAEAYFNASQKRIGSLITHGGGILAAQCFFFSGVYAMSILRPYAAWSLFVQALACCQTLKCLSKSDHLVAAPLQDFVNRSAVEWTPDESIYWTCFKTELETRLELELPAFPSMELSYPDFLPTPPREAIEKEDQAWYFYLAEIALRRLLLQILTQIAPYCQGPAQNNLDALAALVPTFEQQAAQWSQLLPPEVDILQHEPGDDILRFILCGHLYNSYEAIYWPFVSSAINLQGPRNVNFDEFVRKGLQVCVDRVWTNEPGFRYRHHGTWLMMRSCTRSALVLVAAKRSGQVETLLPYRWQHAVHAVIKLLEFWGNECNDSRDRRNILDNAMKTVN</sequence>
<dbReference type="PANTHER" id="PTHR47785:SF7">
    <property type="entry name" value="ZN(II)2CYS6 TRANSCRIPTION FACTOR (EUROFUNG)"/>
    <property type="match status" value="1"/>
</dbReference>
<dbReference type="HOGENOM" id="CLU_004835_2_1_1"/>
<dbReference type="InterPro" id="IPR001138">
    <property type="entry name" value="Zn2Cys6_DnaBD"/>
</dbReference>
<dbReference type="EMBL" id="KN832883">
    <property type="protein sequence ID" value="KIM96739.1"/>
    <property type="molecule type" value="Genomic_DNA"/>
</dbReference>
<dbReference type="InParanoid" id="A0A0C3H019"/>
<dbReference type="SUPFAM" id="SSF57701">
    <property type="entry name" value="Zn2/Cys6 DNA-binding domain"/>
    <property type="match status" value="1"/>
</dbReference>
<dbReference type="PANTHER" id="PTHR47785">
    <property type="entry name" value="ZN(II)2CYS6 TRANSCRIPTION FACTOR (EUROFUNG)-RELATED-RELATED"/>
    <property type="match status" value="1"/>
</dbReference>
<keyword evidence="1" id="KW-0539">Nucleus</keyword>
<name>A0A0C3H019_OIDMZ</name>
<dbReference type="OrthoDB" id="4356994at2759"/>
<feature type="domain" description="Zn(2)-C6 fungal-type" evidence="3">
    <location>
        <begin position="43"/>
        <end position="71"/>
    </location>
</feature>
<dbReference type="InterPro" id="IPR036864">
    <property type="entry name" value="Zn2-C6_fun-type_DNA-bd_sf"/>
</dbReference>
<proteinExistence type="predicted"/>
<dbReference type="PROSITE" id="PS50048">
    <property type="entry name" value="ZN2_CY6_FUNGAL_2"/>
    <property type="match status" value="1"/>
</dbReference>
<dbReference type="CDD" id="cd00067">
    <property type="entry name" value="GAL4"/>
    <property type="match status" value="1"/>
</dbReference>
<evidence type="ECO:0000313" key="4">
    <source>
        <dbReference type="EMBL" id="KIM96739.1"/>
    </source>
</evidence>
<reference evidence="5" key="2">
    <citation type="submission" date="2015-01" db="EMBL/GenBank/DDBJ databases">
        <title>Evolutionary Origins and Diversification of the Mycorrhizal Mutualists.</title>
        <authorList>
            <consortium name="DOE Joint Genome Institute"/>
            <consortium name="Mycorrhizal Genomics Consortium"/>
            <person name="Kohler A."/>
            <person name="Kuo A."/>
            <person name="Nagy L.G."/>
            <person name="Floudas D."/>
            <person name="Copeland A."/>
            <person name="Barry K.W."/>
            <person name="Cichocki N."/>
            <person name="Veneault-Fourrey C."/>
            <person name="LaButti K."/>
            <person name="Lindquist E.A."/>
            <person name="Lipzen A."/>
            <person name="Lundell T."/>
            <person name="Morin E."/>
            <person name="Murat C."/>
            <person name="Riley R."/>
            <person name="Ohm R."/>
            <person name="Sun H."/>
            <person name="Tunlid A."/>
            <person name="Henrissat B."/>
            <person name="Grigoriev I.V."/>
            <person name="Hibbett D.S."/>
            <person name="Martin F."/>
        </authorList>
    </citation>
    <scope>NUCLEOTIDE SEQUENCE [LARGE SCALE GENOMIC DNA]</scope>
    <source>
        <strain evidence="5">Zn</strain>
    </source>
</reference>
<evidence type="ECO:0000256" key="1">
    <source>
        <dbReference type="ARBA" id="ARBA00023242"/>
    </source>
</evidence>
<dbReference type="Pfam" id="PF00172">
    <property type="entry name" value="Zn_clus"/>
    <property type="match status" value="1"/>
</dbReference>
<dbReference type="STRING" id="913774.A0A0C3H019"/>
<dbReference type="GO" id="GO:0008270">
    <property type="term" value="F:zinc ion binding"/>
    <property type="evidence" value="ECO:0007669"/>
    <property type="project" value="InterPro"/>
</dbReference>
<reference evidence="4 5" key="1">
    <citation type="submission" date="2014-04" db="EMBL/GenBank/DDBJ databases">
        <authorList>
            <consortium name="DOE Joint Genome Institute"/>
            <person name="Kuo A."/>
            <person name="Martino E."/>
            <person name="Perotto S."/>
            <person name="Kohler A."/>
            <person name="Nagy L.G."/>
            <person name="Floudas D."/>
            <person name="Copeland A."/>
            <person name="Barry K.W."/>
            <person name="Cichocki N."/>
            <person name="Veneault-Fourrey C."/>
            <person name="LaButti K."/>
            <person name="Lindquist E.A."/>
            <person name="Lipzen A."/>
            <person name="Lundell T."/>
            <person name="Morin E."/>
            <person name="Murat C."/>
            <person name="Sun H."/>
            <person name="Tunlid A."/>
            <person name="Henrissat B."/>
            <person name="Grigoriev I.V."/>
            <person name="Hibbett D.S."/>
            <person name="Martin F."/>
            <person name="Nordberg H.P."/>
            <person name="Cantor M.N."/>
            <person name="Hua S.X."/>
        </authorList>
    </citation>
    <scope>NUCLEOTIDE SEQUENCE [LARGE SCALE GENOMIC DNA]</scope>
    <source>
        <strain evidence="4 5">Zn</strain>
    </source>
</reference>
<dbReference type="GO" id="GO:0000981">
    <property type="term" value="F:DNA-binding transcription factor activity, RNA polymerase II-specific"/>
    <property type="evidence" value="ECO:0007669"/>
    <property type="project" value="InterPro"/>
</dbReference>
<dbReference type="CDD" id="cd12148">
    <property type="entry name" value="fungal_TF_MHR"/>
    <property type="match status" value="1"/>
</dbReference>